<feature type="compositionally biased region" description="Acidic residues" evidence="1">
    <location>
        <begin position="24"/>
        <end position="42"/>
    </location>
</feature>
<evidence type="ECO:0000313" key="2">
    <source>
        <dbReference type="EMBL" id="QJA95622.1"/>
    </source>
</evidence>
<evidence type="ECO:0000256" key="1">
    <source>
        <dbReference type="SAM" id="MobiDB-lite"/>
    </source>
</evidence>
<accession>A0A6M3LPZ8</accession>
<reference evidence="2" key="1">
    <citation type="submission" date="2020-03" db="EMBL/GenBank/DDBJ databases">
        <title>The deep terrestrial virosphere.</title>
        <authorList>
            <person name="Holmfeldt K."/>
            <person name="Nilsson E."/>
            <person name="Simone D."/>
            <person name="Lopez-Fernandez M."/>
            <person name="Wu X."/>
            <person name="de Brujin I."/>
            <person name="Lundin D."/>
            <person name="Andersson A."/>
            <person name="Bertilsson S."/>
            <person name="Dopson M."/>
        </authorList>
    </citation>
    <scope>NUCLEOTIDE SEQUENCE</scope>
    <source>
        <strain evidence="2">MM415B05266</strain>
    </source>
</reference>
<protein>
    <submittedName>
        <fullName evidence="2">Uncharacterized protein</fullName>
    </submittedName>
</protein>
<gene>
    <name evidence="2" type="ORF">MM415B05266_0002</name>
</gene>
<organism evidence="2">
    <name type="scientific">viral metagenome</name>
    <dbReference type="NCBI Taxonomy" id="1070528"/>
    <lineage>
        <taxon>unclassified sequences</taxon>
        <taxon>metagenomes</taxon>
        <taxon>organismal metagenomes</taxon>
    </lineage>
</organism>
<proteinExistence type="predicted"/>
<sequence>MHECLSRAANAGWSRDDLETYIFSEEDPLDKEGIETDEDEEK</sequence>
<feature type="region of interest" description="Disordered" evidence="1">
    <location>
        <begin position="23"/>
        <end position="42"/>
    </location>
</feature>
<name>A0A6M3LPZ8_9ZZZZ</name>
<dbReference type="AlphaFoldDB" id="A0A6M3LPZ8"/>
<dbReference type="EMBL" id="MT143330">
    <property type="protein sequence ID" value="QJA95622.1"/>
    <property type="molecule type" value="Genomic_DNA"/>
</dbReference>